<dbReference type="GO" id="GO:0003676">
    <property type="term" value="F:nucleic acid binding"/>
    <property type="evidence" value="ECO:0007669"/>
    <property type="project" value="InterPro"/>
</dbReference>
<dbReference type="Gene3D" id="3.30.420.10">
    <property type="entry name" value="Ribonuclease H-like superfamily/Ribonuclease H"/>
    <property type="match status" value="1"/>
</dbReference>
<gene>
    <name evidence="1" type="ORF">EG68_04753</name>
</gene>
<dbReference type="Proteomes" id="UP000822476">
    <property type="component" value="Unassembled WGS sequence"/>
</dbReference>
<evidence type="ECO:0000313" key="2">
    <source>
        <dbReference type="Proteomes" id="UP000822476"/>
    </source>
</evidence>
<proteinExistence type="predicted"/>
<keyword evidence="2" id="KW-1185">Reference proteome</keyword>
<dbReference type="AlphaFoldDB" id="A0A8S9YXA5"/>
<evidence type="ECO:0000313" key="1">
    <source>
        <dbReference type="EMBL" id="KAF7258006.1"/>
    </source>
</evidence>
<dbReference type="InterPro" id="IPR036397">
    <property type="entry name" value="RNaseH_sf"/>
</dbReference>
<sequence length="153" mass="17340">MQGRPLRLVAAMTVNGLVKFVTKQGLYTQEHCRLFVQDVLERLKADVSTDRYVAVYDDASCHSDLDVLLGEHNVGEFPLRSYATELNPLKCLWAETRDYAKEQLRIVHIRVNRGDPCSNPASNEDLLMYCVEESVITTPSLVHRNTVKNVCTT</sequence>
<organism evidence="1 2">
    <name type="scientific">Paragonimus skrjabini miyazakii</name>
    <dbReference type="NCBI Taxonomy" id="59628"/>
    <lineage>
        <taxon>Eukaryota</taxon>
        <taxon>Metazoa</taxon>
        <taxon>Spiralia</taxon>
        <taxon>Lophotrochozoa</taxon>
        <taxon>Platyhelminthes</taxon>
        <taxon>Trematoda</taxon>
        <taxon>Digenea</taxon>
        <taxon>Plagiorchiida</taxon>
        <taxon>Troglotremata</taxon>
        <taxon>Troglotrematidae</taxon>
        <taxon>Paragonimus</taxon>
    </lineage>
</organism>
<reference evidence="1" key="1">
    <citation type="submission" date="2019-07" db="EMBL/GenBank/DDBJ databases">
        <title>Annotation for the trematode Paragonimus miyazaki's.</title>
        <authorList>
            <person name="Choi Y.-J."/>
        </authorList>
    </citation>
    <scope>NUCLEOTIDE SEQUENCE</scope>
    <source>
        <strain evidence="1">Japan</strain>
    </source>
</reference>
<protein>
    <submittedName>
        <fullName evidence="1">Uncharacterized protein</fullName>
    </submittedName>
</protein>
<name>A0A8S9YXA5_9TREM</name>
<dbReference type="EMBL" id="JTDE01002010">
    <property type="protein sequence ID" value="KAF7258006.1"/>
    <property type="molecule type" value="Genomic_DNA"/>
</dbReference>
<dbReference type="OrthoDB" id="10039611at2759"/>
<comment type="caution">
    <text evidence="1">The sequence shown here is derived from an EMBL/GenBank/DDBJ whole genome shotgun (WGS) entry which is preliminary data.</text>
</comment>
<accession>A0A8S9YXA5</accession>